<keyword evidence="8" id="KW-0418">Kinase</keyword>
<dbReference type="InterPro" id="IPR041664">
    <property type="entry name" value="AAA_16"/>
</dbReference>
<dbReference type="GO" id="GO:0005524">
    <property type="term" value="F:ATP binding"/>
    <property type="evidence" value="ECO:0007669"/>
    <property type="project" value="InterPro"/>
</dbReference>
<gene>
    <name evidence="8" type="primary">tmoS_1</name>
    <name evidence="8" type="ORF">ENSA5_11460</name>
</gene>
<dbReference type="InterPro" id="IPR000014">
    <property type="entry name" value="PAS"/>
</dbReference>
<evidence type="ECO:0000256" key="2">
    <source>
        <dbReference type="ARBA" id="ARBA00012438"/>
    </source>
</evidence>
<dbReference type="Gene3D" id="1.10.287.130">
    <property type="match status" value="1"/>
</dbReference>
<dbReference type="Pfam" id="PF08448">
    <property type="entry name" value="PAS_4"/>
    <property type="match status" value="1"/>
</dbReference>
<dbReference type="CDD" id="cd14014">
    <property type="entry name" value="STKc_PknB_like"/>
    <property type="match status" value="1"/>
</dbReference>
<dbReference type="SMART" id="SM00387">
    <property type="entry name" value="HATPase_c"/>
    <property type="match status" value="1"/>
</dbReference>
<dbReference type="SUPFAM" id="SSF56112">
    <property type="entry name" value="Protein kinase-like (PK-like)"/>
    <property type="match status" value="1"/>
</dbReference>
<comment type="caution">
    <text evidence="8">The sequence shown here is derived from an EMBL/GenBank/DDBJ whole genome shotgun (WGS) entry which is preliminary data.</text>
</comment>
<dbReference type="InterPro" id="IPR005467">
    <property type="entry name" value="His_kinase_dom"/>
</dbReference>
<sequence length="1879" mass="205459">MGLALTGYRDVRLLRASTNARVYEAVRQSDDRSVIAKVFDLDHEDIEAHVEHEFALIERLEVEGVVRALGLVRLGEQLVLLLERAPGVNLATYTGGRALDLERFANIAVQLADILGRVHARRIIHRDIKPANILVDPASGVVHLADFGISVLLERERERVYDPDVIEGTLPYISPEQSGRTKRPVDFRSDLYSLGVTFYELLTGRRPFVHSEPLELIHAHLARTPEPPQRHRPELPPGFSRVVMKLLAKAPEHRYQSAEGLAADLRELRDRLARGDDGASVVLGLDDFSRELALPHQLYGRERERALLVDTLGRVARGDDARMVLLSGPAGIGKSALLADFEGELARVGSYVAHGRFESTRARPYSGLVDAFAGLVEQLLTESETRLERWRARLELALGGIARVMVELTPALGAVLGPQPELPPLDPRAARNRLRLAVTRFLSAFCERERPLILVLEDLQWADESSVELIEAILQGGEGGAHGTVLVVASAREIDDEDHPVARLCARLDGARITVERLGPLPQAAVVALLADALGRPPSALAALVRLVERKTGNNPRFIRLLLTHLAARELLTPSERGWQWELAALERERIPDDVLGVMELKLAALPPTLARIIQSAACIGDRFELTTLELVCEEPLPTLVAALYQLVELGLLDRLGNEHRFAHHDVRARARAQAGAERARTLRWQIGRQLLRAGTAETPAKRFELVEHLDAGLDEDRARELDDDSRVELAQLYADAGREALGSAAHDPALRYLRRGIELVDGLREQVEKVGQTAASYTLLVELHHSFAQVLALSGRPEAEHAFRQLLAWPLSDSDRGHVAASLIRHLHLTGRSADAVAHGLELMARWGCAVATAPSSARAQLSLFRARQRLRRIEPAELQALPICTDERAAALMDVLDSTKNATYILDPQLYLLLIATHVRWVLRHGLHESAPLALAQLGLSVGGFHKTDEAIRLSELARALSARFTEGPAQVRAACASHLFVSHLGQPFAEPIERMAELYPRALEAGDLLWAGYAGALSLSMHLEVGTHLTVLRKLCTKREREFDARTSKESLVIMASVTGFAAVVGGVEDSGEVASSHAWAAMDPELIERHGGSRYSIYVAAANLALVRVLLGDPREALRLCLGLLGDMEKVLFASWVIPRVALTLLVAAARVEAHGDERPPRLAAAKRRARRIIARWARGSHDNYGHYLELAAGLRALERRQPRAAASVHFERARSQAAEGGCRWVEGLAAEALADLAEREGLPGFAEGARHQAMNAYEAWGAKAKLEQMCAREAPAHAPTSSGAQRSTAGASLSRTTMTRQTMSATSTRGGSGKTLDFDGVLRSVAAIASELRLDEVIANVLEASLTNAGADHGALVLERDGVLGIVAQATIEDGPTVLDTPLALREAAGRAPTSVIHYVLRTEKALVVDDAGADGRFSDDPYVVGEGVLSLLGMPIRLGELTLGVLVLENRLSRECFSSERFEALQLIAGQAARALDRARIHGALRESEARWRSLVDGAPDLIALVDANGEVEFVNRNAQLEGPDHARVLRRFDRASGQTGWRDALEDVLRTGSLRELELELPGEDPSARPSWYVARLAPIADETEAPRKAIVIATDISARKRAEADARRLEAQLRQQQRLESLGTLASGVAHEINNPIQGIMNYAELIGTNSNDLELIADFSAEIHVECERVATIVRNLLAFSRQEPEQQQPIEDVDMAKLIEATLSLLRAVMRKDQIDVRVDIAAGLPRVRCRPQSIQQIIMNLVTNARDAINGAAIRADERRVIEIRAELLATDDGRRRLRVTVEDWGPGIPAPVLSRIFDPFFTTKGRDQGTGLGLAVSHGIAQEHDGELSVDSRPGQGTRFFLDLPLPGDAAASTRRWTGSAASELDA</sequence>
<dbReference type="PANTHER" id="PTHR43642">
    <property type="entry name" value="HYBRID SIGNAL TRANSDUCTION HISTIDINE KINASE G"/>
    <property type="match status" value="1"/>
</dbReference>
<dbReference type="InterPro" id="IPR011009">
    <property type="entry name" value="Kinase-like_dom_sf"/>
</dbReference>
<organism evidence="8 9">
    <name type="scientific">Enhygromyxa salina</name>
    <dbReference type="NCBI Taxonomy" id="215803"/>
    <lineage>
        <taxon>Bacteria</taxon>
        <taxon>Pseudomonadati</taxon>
        <taxon>Myxococcota</taxon>
        <taxon>Polyangia</taxon>
        <taxon>Nannocystales</taxon>
        <taxon>Nannocystaceae</taxon>
        <taxon>Enhygromyxa</taxon>
    </lineage>
</organism>
<proteinExistence type="predicted"/>
<dbReference type="InterPro" id="IPR000719">
    <property type="entry name" value="Prot_kinase_dom"/>
</dbReference>
<evidence type="ECO:0000256" key="3">
    <source>
        <dbReference type="ARBA" id="ARBA00022553"/>
    </source>
</evidence>
<dbReference type="Pfam" id="PF00069">
    <property type="entry name" value="Pkinase"/>
    <property type="match status" value="1"/>
</dbReference>
<dbReference type="PROSITE" id="PS50113">
    <property type="entry name" value="PAC"/>
    <property type="match status" value="1"/>
</dbReference>
<dbReference type="GO" id="GO:0000155">
    <property type="term" value="F:phosphorelay sensor kinase activity"/>
    <property type="evidence" value="ECO:0007669"/>
    <property type="project" value="InterPro"/>
</dbReference>
<dbReference type="SUPFAM" id="SSF55874">
    <property type="entry name" value="ATPase domain of HSP90 chaperone/DNA topoisomerase II/histidine kinase"/>
    <property type="match status" value="1"/>
</dbReference>
<dbReference type="Gene3D" id="3.40.50.300">
    <property type="entry name" value="P-loop containing nucleotide triphosphate hydrolases"/>
    <property type="match status" value="1"/>
</dbReference>
<dbReference type="InterPro" id="IPR053159">
    <property type="entry name" value="Hybrid_Histidine_Kinase"/>
</dbReference>
<dbReference type="InterPro" id="IPR035965">
    <property type="entry name" value="PAS-like_dom_sf"/>
</dbReference>
<dbReference type="Gene3D" id="1.10.510.10">
    <property type="entry name" value="Transferase(Phosphotransferase) domain 1"/>
    <property type="match status" value="1"/>
</dbReference>
<dbReference type="CDD" id="cd00130">
    <property type="entry name" value="PAS"/>
    <property type="match status" value="1"/>
</dbReference>
<dbReference type="SUPFAM" id="SSF55781">
    <property type="entry name" value="GAF domain-like"/>
    <property type="match status" value="1"/>
</dbReference>
<protein>
    <recommendedName>
        <fullName evidence="2">histidine kinase</fullName>
        <ecNumber evidence="2">2.7.13.3</ecNumber>
    </recommendedName>
</protein>
<dbReference type="EC" id="2.7.13.3" evidence="2"/>
<dbReference type="SUPFAM" id="SSF47384">
    <property type="entry name" value="Homodimeric domain of signal transducing histidine kinase"/>
    <property type="match status" value="1"/>
</dbReference>
<evidence type="ECO:0000259" key="6">
    <source>
        <dbReference type="PROSITE" id="PS50109"/>
    </source>
</evidence>
<dbReference type="Pfam" id="PF01590">
    <property type="entry name" value="GAF"/>
    <property type="match status" value="1"/>
</dbReference>
<dbReference type="InterPro" id="IPR029016">
    <property type="entry name" value="GAF-like_dom_sf"/>
</dbReference>
<dbReference type="GO" id="GO:0009882">
    <property type="term" value="F:blue light photoreceptor activity"/>
    <property type="evidence" value="ECO:0007669"/>
    <property type="project" value="UniProtKB-ARBA"/>
</dbReference>
<dbReference type="InterPro" id="IPR000700">
    <property type="entry name" value="PAS-assoc_C"/>
</dbReference>
<evidence type="ECO:0000313" key="9">
    <source>
        <dbReference type="Proteomes" id="UP000237968"/>
    </source>
</evidence>
<dbReference type="CDD" id="cd00082">
    <property type="entry name" value="HisKA"/>
    <property type="match status" value="1"/>
</dbReference>
<evidence type="ECO:0000256" key="4">
    <source>
        <dbReference type="SAM" id="MobiDB-lite"/>
    </source>
</evidence>
<dbReference type="Pfam" id="PF02518">
    <property type="entry name" value="HATPase_c"/>
    <property type="match status" value="1"/>
</dbReference>
<dbReference type="InterPro" id="IPR027417">
    <property type="entry name" value="P-loop_NTPase"/>
</dbReference>
<dbReference type="SMART" id="SM00220">
    <property type="entry name" value="S_TKc"/>
    <property type="match status" value="1"/>
</dbReference>
<dbReference type="InterPro" id="IPR003661">
    <property type="entry name" value="HisK_dim/P_dom"/>
</dbReference>
<accession>A0A2S9YG78</accession>
<dbReference type="InterPro" id="IPR036097">
    <property type="entry name" value="HisK_dim/P_sf"/>
</dbReference>
<dbReference type="InterPro" id="IPR008271">
    <property type="entry name" value="Ser/Thr_kinase_AS"/>
</dbReference>
<dbReference type="OrthoDB" id="7991996at2"/>
<comment type="catalytic activity">
    <reaction evidence="1">
        <text>ATP + protein L-histidine = ADP + protein N-phospho-L-histidine.</text>
        <dbReference type="EC" id="2.7.13.3"/>
    </reaction>
</comment>
<evidence type="ECO:0000259" key="7">
    <source>
        <dbReference type="PROSITE" id="PS50113"/>
    </source>
</evidence>
<reference evidence="8 9" key="1">
    <citation type="submission" date="2018-03" db="EMBL/GenBank/DDBJ databases">
        <title>Draft Genome Sequences of the Obligatory Marine Myxobacteria Enhygromyxa salina SWB005.</title>
        <authorList>
            <person name="Poehlein A."/>
            <person name="Moghaddam J.A."/>
            <person name="Harms H."/>
            <person name="Alanjari M."/>
            <person name="Koenig G.M."/>
            <person name="Daniel R."/>
            <person name="Schaeberle T.F."/>
        </authorList>
    </citation>
    <scope>NUCLEOTIDE SEQUENCE [LARGE SCALE GENOMIC DNA]</scope>
    <source>
        <strain evidence="8 9">SWB005</strain>
    </source>
</reference>
<dbReference type="PROSITE" id="PS50011">
    <property type="entry name" value="PROTEIN_KINASE_DOM"/>
    <property type="match status" value="1"/>
</dbReference>
<feature type="domain" description="PAC" evidence="7">
    <location>
        <begin position="1562"/>
        <end position="1616"/>
    </location>
</feature>
<dbReference type="PRINTS" id="PR00344">
    <property type="entry name" value="BCTRLSENSOR"/>
</dbReference>
<dbReference type="SUPFAM" id="SSF55785">
    <property type="entry name" value="PYP-like sensor domain (PAS domain)"/>
    <property type="match status" value="1"/>
</dbReference>
<dbReference type="PROSITE" id="PS00108">
    <property type="entry name" value="PROTEIN_KINASE_ST"/>
    <property type="match status" value="1"/>
</dbReference>
<keyword evidence="3" id="KW-0597">Phosphoprotein</keyword>
<dbReference type="InterPro" id="IPR013656">
    <property type="entry name" value="PAS_4"/>
</dbReference>
<evidence type="ECO:0000259" key="5">
    <source>
        <dbReference type="PROSITE" id="PS50011"/>
    </source>
</evidence>
<dbReference type="Gene3D" id="3.30.450.40">
    <property type="match status" value="1"/>
</dbReference>
<dbReference type="Pfam" id="PF13191">
    <property type="entry name" value="AAA_16"/>
    <property type="match status" value="1"/>
</dbReference>
<dbReference type="Pfam" id="PF00512">
    <property type="entry name" value="HisKA"/>
    <property type="match status" value="1"/>
</dbReference>
<evidence type="ECO:0000256" key="1">
    <source>
        <dbReference type="ARBA" id="ARBA00000085"/>
    </source>
</evidence>
<keyword evidence="8" id="KW-0808">Transferase</keyword>
<dbReference type="EMBL" id="PVNK01000064">
    <property type="protein sequence ID" value="PRQ04098.1"/>
    <property type="molecule type" value="Genomic_DNA"/>
</dbReference>
<dbReference type="InterPro" id="IPR004358">
    <property type="entry name" value="Sig_transdc_His_kin-like_C"/>
</dbReference>
<dbReference type="PROSITE" id="PS50109">
    <property type="entry name" value="HIS_KIN"/>
    <property type="match status" value="1"/>
</dbReference>
<dbReference type="InterPro" id="IPR003594">
    <property type="entry name" value="HATPase_dom"/>
</dbReference>
<dbReference type="Gene3D" id="3.30.450.20">
    <property type="entry name" value="PAS domain"/>
    <property type="match status" value="1"/>
</dbReference>
<evidence type="ECO:0000313" key="8">
    <source>
        <dbReference type="EMBL" id="PRQ04098.1"/>
    </source>
</evidence>
<dbReference type="SUPFAM" id="SSF52540">
    <property type="entry name" value="P-loop containing nucleoside triphosphate hydrolases"/>
    <property type="match status" value="1"/>
</dbReference>
<feature type="compositionally biased region" description="Polar residues" evidence="4">
    <location>
        <begin position="1284"/>
        <end position="1314"/>
    </location>
</feature>
<dbReference type="Gene3D" id="3.30.565.10">
    <property type="entry name" value="Histidine kinase-like ATPase, C-terminal domain"/>
    <property type="match status" value="1"/>
</dbReference>
<dbReference type="SMART" id="SM00065">
    <property type="entry name" value="GAF"/>
    <property type="match status" value="1"/>
</dbReference>
<dbReference type="PANTHER" id="PTHR43642:SF1">
    <property type="entry name" value="HYBRID SIGNAL TRANSDUCTION HISTIDINE KINASE G"/>
    <property type="match status" value="1"/>
</dbReference>
<dbReference type="Proteomes" id="UP000237968">
    <property type="component" value="Unassembled WGS sequence"/>
</dbReference>
<dbReference type="InterPro" id="IPR036890">
    <property type="entry name" value="HATPase_C_sf"/>
</dbReference>
<feature type="domain" description="Histidine kinase" evidence="6">
    <location>
        <begin position="1636"/>
        <end position="1860"/>
    </location>
</feature>
<dbReference type="InterPro" id="IPR003018">
    <property type="entry name" value="GAF"/>
</dbReference>
<dbReference type="RefSeq" id="WP_106390642.1">
    <property type="nucleotide sequence ID" value="NZ_PVNK01000064.1"/>
</dbReference>
<name>A0A2S9YG78_9BACT</name>
<dbReference type="SMART" id="SM00388">
    <property type="entry name" value="HisKA"/>
    <property type="match status" value="1"/>
</dbReference>
<feature type="domain" description="Protein kinase" evidence="5">
    <location>
        <begin position="8"/>
        <end position="272"/>
    </location>
</feature>
<keyword evidence="9" id="KW-1185">Reference proteome</keyword>
<feature type="region of interest" description="Disordered" evidence="4">
    <location>
        <begin position="1278"/>
        <end position="1317"/>
    </location>
</feature>